<comment type="similarity">
    <text evidence="2 4">Belongs to the pyridoxal phosphate-binding protein YggS/PROSC family.</text>
</comment>
<dbReference type="AlphaFoldDB" id="A0A8J7MEA9"/>
<dbReference type="EMBL" id="JAENIM010000039">
    <property type="protein sequence ID" value="MBK1791153.1"/>
    <property type="molecule type" value="Genomic_DNA"/>
</dbReference>
<proteinExistence type="inferred from homology"/>
<evidence type="ECO:0000313" key="6">
    <source>
        <dbReference type="EMBL" id="MBK1791153.1"/>
    </source>
</evidence>
<comment type="caution">
    <text evidence="6">The sequence shown here is derived from an EMBL/GenBank/DDBJ whole genome shotgun (WGS) entry which is preliminary data.</text>
</comment>
<dbReference type="PANTHER" id="PTHR10146:SF14">
    <property type="entry name" value="PYRIDOXAL PHOSPHATE HOMEOSTASIS PROTEIN"/>
    <property type="match status" value="1"/>
</dbReference>
<dbReference type="Gene3D" id="3.20.20.10">
    <property type="entry name" value="Alanine racemase"/>
    <property type="match status" value="1"/>
</dbReference>
<keyword evidence="1 2" id="KW-0663">Pyridoxal phosphate</keyword>
<dbReference type="PANTHER" id="PTHR10146">
    <property type="entry name" value="PROLINE SYNTHETASE CO-TRANSCRIBED BACTERIAL HOMOLOG PROTEIN"/>
    <property type="match status" value="1"/>
</dbReference>
<dbReference type="NCBIfam" id="TIGR00044">
    <property type="entry name" value="YggS family pyridoxal phosphate-dependent enzyme"/>
    <property type="match status" value="1"/>
</dbReference>
<dbReference type="RefSeq" id="WP_200311167.1">
    <property type="nucleotide sequence ID" value="NZ_JAENIM010000039.1"/>
</dbReference>
<sequence length="229" mass="25219">MSIAENIHTVKEKMAAAAQRAGRSLDDCQLLVVSKTWPADIVAEAGAEHPLLGESKLQEAEVKIAELDDSISWHYIGHVQRNKVRKILPLFDVIHAVDSLKLARYTSNVAGELGIKAKVFIQINQGAEESKHGFSEGDLRTQLAELMQLENLDIQGLMSIPPASENAEGARAWFRQLRELRDELNQLDGVALPLLSMGMSHDYEIAIEEGSNIVRVGSAIFGSRHYPTA</sequence>
<dbReference type="CDD" id="cd00635">
    <property type="entry name" value="PLPDE_III_YBL036c_like"/>
    <property type="match status" value="1"/>
</dbReference>
<comment type="cofactor">
    <cofactor evidence="3">
        <name>pyridoxal 5'-phosphate</name>
        <dbReference type="ChEBI" id="CHEBI:597326"/>
    </cofactor>
</comment>
<evidence type="ECO:0000259" key="5">
    <source>
        <dbReference type="Pfam" id="PF01168"/>
    </source>
</evidence>
<organism evidence="6 7">
    <name type="scientific">Persicirhabdus sediminis</name>
    <dbReference type="NCBI Taxonomy" id="454144"/>
    <lineage>
        <taxon>Bacteria</taxon>
        <taxon>Pseudomonadati</taxon>
        <taxon>Verrucomicrobiota</taxon>
        <taxon>Verrucomicrobiia</taxon>
        <taxon>Verrucomicrobiales</taxon>
        <taxon>Verrucomicrobiaceae</taxon>
        <taxon>Persicirhabdus</taxon>
    </lineage>
</organism>
<keyword evidence="7" id="KW-1185">Reference proteome</keyword>
<dbReference type="Pfam" id="PF01168">
    <property type="entry name" value="Ala_racemase_N"/>
    <property type="match status" value="1"/>
</dbReference>
<dbReference type="InterPro" id="IPR001608">
    <property type="entry name" value="Ala_racemase_N"/>
</dbReference>
<dbReference type="SUPFAM" id="SSF51419">
    <property type="entry name" value="PLP-binding barrel"/>
    <property type="match status" value="1"/>
</dbReference>
<dbReference type="Proteomes" id="UP000624703">
    <property type="component" value="Unassembled WGS sequence"/>
</dbReference>
<reference evidence="6" key="1">
    <citation type="submission" date="2021-01" db="EMBL/GenBank/DDBJ databases">
        <title>Modified the classification status of verrucomicrobia.</title>
        <authorList>
            <person name="Feng X."/>
        </authorList>
    </citation>
    <scope>NUCLEOTIDE SEQUENCE</scope>
    <source>
        <strain evidence="6">_KCTC 22039</strain>
    </source>
</reference>
<dbReference type="PIRSF" id="PIRSF004848">
    <property type="entry name" value="YBL036c_PLPDEIII"/>
    <property type="match status" value="1"/>
</dbReference>
<feature type="domain" description="Alanine racemase N-terminal" evidence="5">
    <location>
        <begin position="12"/>
        <end position="224"/>
    </location>
</feature>
<dbReference type="InterPro" id="IPR029066">
    <property type="entry name" value="PLP-binding_barrel"/>
</dbReference>
<evidence type="ECO:0000256" key="1">
    <source>
        <dbReference type="ARBA" id="ARBA00022898"/>
    </source>
</evidence>
<evidence type="ECO:0000313" key="7">
    <source>
        <dbReference type="Proteomes" id="UP000624703"/>
    </source>
</evidence>
<protein>
    <recommendedName>
        <fullName evidence="2">Pyridoxal phosphate homeostasis protein</fullName>
        <shortName evidence="2">PLP homeostasis protein</shortName>
    </recommendedName>
</protein>
<gene>
    <name evidence="6" type="ORF">JIN82_08315</name>
</gene>
<evidence type="ECO:0000256" key="2">
    <source>
        <dbReference type="HAMAP-Rule" id="MF_02087"/>
    </source>
</evidence>
<dbReference type="GO" id="GO:0030170">
    <property type="term" value="F:pyridoxal phosphate binding"/>
    <property type="evidence" value="ECO:0007669"/>
    <property type="project" value="UniProtKB-UniRule"/>
</dbReference>
<accession>A0A8J7MEA9</accession>
<dbReference type="FunFam" id="3.20.20.10:FF:000018">
    <property type="entry name" value="Pyridoxal phosphate homeostasis protein"/>
    <property type="match status" value="1"/>
</dbReference>
<dbReference type="InterPro" id="IPR011078">
    <property type="entry name" value="PyrdxlP_homeostasis"/>
</dbReference>
<comment type="function">
    <text evidence="2">Pyridoxal 5'-phosphate (PLP)-binding protein, which is involved in PLP homeostasis.</text>
</comment>
<dbReference type="HAMAP" id="MF_02087">
    <property type="entry name" value="PLP_homeostasis"/>
    <property type="match status" value="1"/>
</dbReference>
<name>A0A8J7MEA9_9BACT</name>
<feature type="modified residue" description="N6-(pyridoxal phosphate)lysine" evidence="2 3">
    <location>
        <position position="35"/>
    </location>
</feature>
<evidence type="ECO:0000256" key="4">
    <source>
        <dbReference type="RuleBase" id="RU004514"/>
    </source>
</evidence>
<evidence type="ECO:0000256" key="3">
    <source>
        <dbReference type="PIRSR" id="PIRSR004848-1"/>
    </source>
</evidence>